<dbReference type="InterPro" id="IPR006860">
    <property type="entry name" value="FecR"/>
</dbReference>
<organism evidence="2 3">
    <name type="scientific">Bacteroides thetaiotaomicron</name>
    <dbReference type="NCBI Taxonomy" id="818"/>
    <lineage>
        <taxon>Bacteria</taxon>
        <taxon>Pseudomonadati</taxon>
        <taxon>Bacteroidota</taxon>
        <taxon>Bacteroidia</taxon>
        <taxon>Bacteroidales</taxon>
        <taxon>Bacteroidaceae</taxon>
        <taxon>Bacteroides</taxon>
    </lineage>
</organism>
<dbReference type="FunFam" id="2.60.120.1440:FF:000001">
    <property type="entry name" value="Putative anti-sigma factor"/>
    <property type="match status" value="1"/>
</dbReference>
<dbReference type="PANTHER" id="PTHR30273:SF2">
    <property type="entry name" value="PROTEIN FECR"/>
    <property type="match status" value="1"/>
</dbReference>
<evidence type="ECO:0000259" key="1">
    <source>
        <dbReference type="Pfam" id="PF04773"/>
    </source>
</evidence>
<protein>
    <submittedName>
        <fullName evidence="2">FecR domain-containing protein</fullName>
    </submittedName>
</protein>
<dbReference type="EMBL" id="WCSB01000244">
    <property type="protein sequence ID" value="KAB4443510.1"/>
    <property type="molecule type" value="Genomic_DNA"/>
</dbReference>
<dbReference type="Gene3D" id="2.60.120.1440">
    <property type="match status" value="1"/>
</dbReference>
<comment type="caution">
    <text evidence="2">The sequence shown here is derived from an EMBL/GenBank/DDBJ whole genome shotgun (WGS) entry which is preliminary data.</text>
</comment>
<dbReference type="GO" id="GO:0016989">
    <property type="term" value="F:sigma factor antagonist activity"/>
    <property type="evidence" value="ECO:0007669"/>
    <property type="project" value="TreeGrafter"/>
</dbReference>
<evidence type="ECO:0000313" key="3">
    <source>
        <dbReference type="Proteomes" id="UP000460317"/>
    </source>
</evidence>
<gene>
    <name evidence="2" type="ORF">GAN93_26920</name>
</gene>
<evidence type="ECO:0000313" key="2">
    <source>
        <dbReference type="EMBL" id="KAB4443510.1"/>
    </source>
</evidence>
<sequence>MEKEKLHRFFAGTTSIQEGMDIRAWMEASEENKRIFYKERKLFDALMVHDDQTTNNCISTKRIPKIIRQWLKIASVIILTLTINYLYQKYKSENEVIAMNTVSVPAGQRTNITLPDGTNVWLNARTTLQYPVTFSQKQRTVFLKGEAYFDVTKKKKTPFIVRTDKYDIEVLGTQFDVDAYPDQTAFETTLMKGSVKVTSQHFPEQTITLKPHHKAYVKDGQLAVTKVNDFTPYRWKEGLICFKDEPFQT</sequence>
<reference evidence="2 3" key="1">
    <citation type="journal article" date="2019" name="Nat. Med.">
        <title>A library of human gut bacterial isolates paired with longitudinal multiomics data enables mechanistic microbiome research.</title>
        <authorList>
            <person name="Poyet M."/>
            <person name="Groussin M."/>
            <person name="Gibbons S.M."/>
            <person name="Avila-Pacheco J."/>
            <person name="Jiang X."/>
            <person name="Kearney S.M."/>
            <person name="Perrotta A.R."/>
            <person name="Berdy B."/>
            <person name="Zhao S."/>
            <person name="Lieberman T.D."/>
            <person name="Swanson P.K."/>
            <person name="Smith M."/>
            <person name="Roesemann S."/>
            <person name="Alexander J.E."/>
            <person name="Rich S.A."/>
            <person name="Livny J."/>
            <person name="Vlamakis H."/>
            <person name="Clish C."/>
            <person name="Bullock K."/>
            <person name="Deik A."/>
            <person name="Scott J."/>
            <person name="Pierce K.A."/>
            <person name="Xavier R.J."/>
            <person name="Alm E.J."/>
        </authorList>
    </citation>
    <scope>NUCLEOTIDE SEQUENCE [LARGE SCALE GENOMIC DNA]</scope>
    <source>
        <strain evidence="2 3">BIOML-A165</strain>
    </source>
</reference>
<dbReference type="InterPro" id="IPR012373">
    <property type="entry name" value="Ferrdict_sens_TM"/>
</dbReference>
<proteinExistence type="predicted"/>
<name>A0A7J5J9H4_BACT4</name>
<accession>A0A7J5J9H4</accession>
<dbReference type="PANTHER" id="PTHR30273">
    <property type="entry name" value="PERIPLASMIC SIGNAL SENSOR AND SIGMA FACTOR ACTIVATOR FECR-RELATED"/>
    <property type="match status" value="1"/>
</dbReference>
<feature type="domain" description="FecR protein" evidence="1">
    <location>
        <begin position="101"/>
        <end position="196"/>
    </location>
</feature>
<feature type="non-terminal residue" evidence="2">
    <location>
        <position position="249"/>
    </location>
</feature>
<dbReference type="Proteomes" id="UP000460317">
    <property type="component" value="Unassembled WGS sequence"/>
</dbReference>
<dbReference type="AlphaFoldDB" id="A0A7J5J9H4"/>
<dbReference type="Pfam" id="PF04773">
    <property type="entry name" value="FecR"/>
    <property type="match status" value="1"/>
</dbReference>